<dbReference type="GO" id="GO:0006355">
    <property type="term" value="P:regulation of DNA-templated transcription"/>
    <property type="evidence" value="ECO:0007669"/>
    <property type="project" value="InterPro"/>
</dbReference>
<sequence>MASLTLEDMMPEIGAVFAVQEASLLSCMAAMTTSIARAEDEARQKVSAAEIQALRTKVRDAMDYVNEAKKTMTRLERAQEALAAEIDLLKRDGVEKDRQIEALQGAMADAATGHNEQLDELDKKFEYISKVKMEQKDVLKRLEKQEQVANDMRYGLSMLSKSINDEGAGEHGAPAPMSMDSKLEVIASVMRQPSRLSAVADVITNTPDTPAQEQALVAANR</sequence>
<feature type="coiled-coil region" evidence="1">
    <location>
        <begin position="61"/>
        <end position="92"/>
    </location>
</feature>
<dbReference type="GO" id="GO:0007165">
    <property type="term" value="P:signal transduction"/>
    <property type="evidence" value="ECO:0007669"/>
    <property type="project" value="InterPro"/>
</dbReference>
<protein>
    <submittedName>
        <fullName evidence="2">Uncharacterized protein</fullName>
    </submittedName>
</protein>
<organism evidence="2 3">
    <name type="scientific">Achlya hypogyna</name>
    <name type="common">Oomycete</name>
    <name type="synonym">Protoachlya hypogyna</name>
    <dbReference type="NCBI Taxonomy" id="1202772"/>
    <lineage>
        <taxon>Eukaryota</taxon>
        <taxon>Sar</taxon>
        <taxon>Stramenopiles</taxon>
        <taxon>Oomycota</taxon>
        <taxon>Saprolegniomycetes</taxon>
        <taxon>Saprolegniales</taxon>
        <taxon>Achlyaceae</taxon>
        <taxon>Achlya</taxon>
    </lineage>
</organism>
<evidence type="ECO:0000256" key="1">
    <source>
        <dbReference type="SAM" id="Coils"/>
    </source>
</evidence>
<dbReference type="OrthoDB" id="78687at2759"/>
<keyword evidence="3" id="KW-1185">Reference proteome</keyword>
<evidence type="ECO:0000313" key="2">
    <source>
        <dbReference type="EMBL" id="OQR91165.1"/>
    </source>
</evidence>
<dbReference type="SUPFAM" id="SSF47655">
    <property type="entry name" value="STAT"/>
    <property type="match status" value="1"/>
</dbReference>
<gene>
    <name evidence="2" type="ORF">ACHHYP_04932</name>
</gene>
<accession>A0A1V9YZJ8</accession>
<reference evidence="2 3" key="1">
    <citation type="journal article" date="2014" name="Genome Biol. Evol.">
        <title>The secreted proteins of Achlya hypogyna and Thraustotheca clavata identify the ancestral oomycete secretome and reveal gene acquisitions by horizontal gene transfer.</title>
        <authorList>
            <person name="Misner I."/>
            <person name="Blouin N."/>
            <person name="Leonard G."/>
            <person name="Richards T.A."/>
            <person name="Lane C.E."/>
        </authorList>
    </citation>
    <scope>NUCLEOTIDE SEQUENCE [LARGE SCALE GENOMIC DNA]</scope>
    <source>
        <strain evidence="2 3">ATCC 48635</strain>
    </source>
</reference>
<dbReference type="EMBL" id="JNBR01000552">
    <property type="protein sequence ID" value="OQR91165.1"/>
    <property type="molecule type" value="Genomic_DNA"/>
</dbReference>
<comment type="caution">
    <text evidence="2">The sequence shown here is derived from an EMBL/GenBank/DDBJ whole genome shotgun (WGS) entry which is preliminary data.</text>
</comment>
<name>A0A1V9YZJ8_ACHHY</name>
<dbReference type="InterPro" id="IPR015988">
    <property type="entry name" value="STAT_TF_CC"/>
</dbReference>
<proteinExistence type="predicted"/>
<dbReference type="AlphaFoldDB" id="A0A1V9YZJ8"/>
<keyword evidence="1" id="KW-0175">Coiled coil</keyword>
<dbReference type="Proteomes" id="UP000243579">
    <property type="component" value="Unassembled WGS sequence"/>
</dbReference>
<evidence type="ECO:0000313" key="3">
    <source>
        <dbReference type="Proteomes" id="UP000243579"/>
    </source>
</evidence>